<dbReference type="AlphaFoldDB" id="A0A934I5Q6"/>
<evidence type="ECO:0000259" key="2">
    <source>
        <dbReference type="Pfam" id="PF01593"/>
    </source>
</evidence>
<dbReference type="SUPFAM" id="SSF51905">
    <property type="entry name" value="FAD/NAD(P)-binding domain"/>
    <property type="match status" value="1"/>
</dbReference>
<comment type="caution">
    <text evidence="3">The sequence shown here is derived from an EMBL/GenBank/DDBJ whole genome shotgun (WGS) entry which is preliminary data.</text>
</comment>
<dbReference type="Proteomes" id="UP000645966">
    <property type="component" value="Unassembled WGS sequence"/>
</dbReference>
<evidence type="ECO:0000256" key="1">
    <source>
        <dbReference type="SAM" id="MobiDB-lite"/>
    </source>
</evidence>
<keyword evidence="4" id="KW-1185">Reference proteome</keyword>
<accession>A0A934I5Q6</accession>
<gene>
    <name evidence="3" type="ORF">JDV75_08210</name>
</gene>
<dbReference type="Gene3D" id="3.50.50.60">
    <property type="entry name" value="FAD/NAD(P)-binding domain"/>
    <property type="match status" value="1"/>
</dbReference>
<dbReference type="PANTHER" id="PTHR10742:SF410">
    <property type="entry name" value="LYSINE-SPECIFIC HISTONE DEMETHYLASE 2"/>
    <property type="match status" value="1"/>
</dbReference>
<organism evidence="3 4">
    <name type="scientific">Corynebacterium meridianum</name>
    <dbReference type="NCBI Taxonomy" id="2765363"/>
    <lineage>
        <taxon>Bacteria</taxon>
        <taxon>Bacillati</taxon>
        <taxon>Actinomycetota</taxon>
        <taxon>Actinomycetes</taxon>
        <taxon>Mycobacteriales</taxon>
        <taxon>Corynebacteriaceae</taxon>
        <taxon>Corynebacterium</taxon>
    </lineage>
</organism>
<dbReference type="InterPro" id="IPR002937">
    <property type="entry name" value="Amino_oxidase"/>
</dbReference>
<dbReference type="InterPro" id="IPR036188">
    <property type="entry name" value="FAD/NAD-bd_sf"/>
</dbReference>
<dbReference type="PANTHER" id="PTHR10742">
    <property type="entry name" value="FLAVIN MONOAMINE OXIDASE"/>
    <property type="match status" value="1"/>
</dbReference>
<dbReference type="Pfam" id="PF01593">
    <property type="entry name" value="Amino_oxidase"/>
    <property type="match status" value="1"/>
</dbReference>
<reference evidence="3" key="1">
    <citation type="submission" date="2020-12" db="EMBL/GenBank/DDBJ databases">
        <title>Genome public.</title>
        <authorList>
            <person name="Sun Q."/>
        </authorList>
    </citation>
    <scope>NUCLEOTIDE SEQUENCE</scope>
    <source>
        <strain evidence="3">CCM 8863</strain>
    </source>
</reference>
<evidence type="ECO:0000313" key="4">
    <source>
        <dbReference type="Proteomes" id="UP000645966"/>
    </source>
</evidence>
<proteinExistence type="predicted"/>
<dbReference type="RefSeq" id="WP_198738779.1">
    <property type="nucleotide sequence ID" value="NZ_JAEIOS010000013.1"/>
</dbReference>
<dbReference type="InterPro" id="IPR050281">
    <property type="entry name" value="Flavin_monoamine_oxidase"/>
</dbReference>
<evidence type="ECO:0000313" key="3">
    <source>
        <dbReference type="EMBL" id="MBI8989744.1"/>
    </source>
</evidence>
<dbReference type="EMBL" id="JAEIOS010000013">
    <property type="protein sequence ID" value="MBI8989744.1"/>
    <property type="molecule type" value="Genomic_DNA"/>
</dbReference>
<name>A0A934I5Q6_9CORY</name>
<dbReference type="GO" id="GO:0016491">
    <property type="term" value="F:oxidoreductase activity"/>
    <property type="evidence" value="ECO:0007669"/>
    <property type="project" value="InterPro"/>
</dbReference>
<feature type="domain" description="Amine oxidase" evidence="2">
    <location>
        <begin position="22"/>
        <end position="108"/>
    </location>
</feature>
<protein>
    <submittedName>
        <fullName evidence="3">FAD-dependent oxidoreductase</fullName>
    </submittedName>
</protein>
<sequence length="146" mass="16361">MNTNGHTADGRHKVIVIGAGFAGLEVVIHEARDRIGGRAWTDTGLGRPLELGATWVHWHQPHVWTEITRYGAEIVASPFCDTAYWRTGDTVKKGTEDELDGLLTRPMEKILENSRDFFPPALPPTRDPRRRLSRERGTEGEVPPGR</sequence>
<feature type="region of interest" description="Disordered" evidence="1">
    <location>
        <begin position="114"/>
        <end position="146"/>
    </location>
</feature>